<keyword evidence="2 4" id="KW-0472">Membrane</keyword>
<evidence type="ECO:0000256" key="2">
    <source>
        <dbReference type="ARBA" id="ARBA00023136"/>
    </source>
</evidence>
<dbReference type="Proteomes" id="UP000063147">
    <property type="component" value="Chromosome"/>
</dbReference>
<dbReference type="InterPro" id="IPR006664">
    <property type="entry name" value="OMP_bac"/>
</dbReference>
<evidence type="ECO:0000256" key="1">
    <source>
        <dbReference type="ARBA" id="ARBA00004442"/>
    </source>
</evidence>
<dbReference type="SMR" id="A0A0M3US05"/>
<evidence type="ECO:0000256" key="3">
    <source>
        <dbReference type="ARBA" id="ARBA00023237"/>
    </source>
</evidence>
<evidence type="ECO:0000313" key="7">
    <source>
        <dbReference type="EMBL" id="ALF17223.1"/>
    </source>
</evidence>
<keyword evidence="3" id="KW-0998">Cell outer membrane</keyword>
<sequence>MGKRKNSTTTTIMVMLFLLVFSLPALAVQALTTTQMRENSIRINALELKDIDILNSEAPKEMTIVLDERSLNFDFDKSIVKAQYFDLLKNIKEFVEQNNYEITIVGHTDSIGSNQYNFGLSRRRAEAVKAKLLEFGLAEDRIVGIEAMGEEQPIATNATKEGRAQNRRVEFKLVQREAVQGTTAAPVANENK</sequence>
<protein>
    <recommendedName>
        <fullName evidence="6">OmpA-like domain-containing protein</fullName>
    </recommendedName>
</protein>
<gene>
    <name evidence="7" type="ORF">RN98_03140</name>
</gene>
<feature type="domain" description="OmpA-like" evidence="6">
    <location>
        <begin position="60"/>
        <end position="177"/>
    </location>
</feature>
<dbReference type="RefSeq" id="WP_060675827.1">
    <property type="nucleotide sequence ID" value="NZ_CP012713.1"/>
</dbReference>
<dbReference type="PANTHER" id="PTHR30329:SF21">
    <property type="entry name" value="LIPOPROTEIN YIAD-RELATED"/>
    <property type="match status" value="1"/>
</dbReference>
<dbReference type="OrthoDB" id="9789430at2"/>
<dbReference type="InterPro" id="IPR006665">
    <property type="entry name" value="OmpA-like"/>
</dbReference>
<dbReference type="CDD" id="cd07185">
    <property type="entry name" value="OmpA_C-like"/>
    <property type="match status" value="1"/>
</dbReference>
<evidence type="ECO:0000256" key="5">
    <source>
        <dbReference type="SAM" id="SignalP"/>
    </source>
</evidence>
<evidence type="ECO:0000256" key="4">
    <source>
        <dbReference type="PROSITE-ProRule" id="PRU00473"/>
    </source>
</evidence>
<evidence type="ECO:0000313" key="8">
    <source>
        <dbReference type="Proteomes" id="UP000063147"/>
    </source>
</evidence>
<dbReference type="Pfam" id="PF00691">
    <property type="entry name" value="OmpA"/>
    <property type="match status" value="1"/>
</dbReference>
<feature type="signal peptide" evidence="5">
    <location>
        <begin position="1"/>
        <end position="27"/>
    </location>
</feature>
<dbReference type="PANTHER" id="PTHR30329">
    <property type="entry name" value="STATOR ELEMENT OF FLAGELLAR MOTOR COMPLEX"/>
    <property type="match status" value="1"/>
</dbReference>
<feature type="chain" id="PRO_5005790549" description="OmpA-like domain-containing protein" evidence="5">
    <location>
        <begin position="28"/>
        <end position="192"/>
    </location>
</feature>
<dbReference type="GO" id="GO:0009279">
    <property type="term" value="C:cell outer membrane"/>
    <property type="evidence" value="ECO:0007669"/>
    <property type="project" value="UniProtKB-SubCell"/>
</dbReference>
<keyword evidence="5" id="KW-0732">Signal</keyword>
<dbReference type="PATRIC" id="fig|76859.3.peg.618"/>
<dbReference type="PROSITE" id="PS51123">
    <property type="entry name" value="OMPA_2"/>
    <property type="match status" value="1"/>
</dbReference>
<dbReference type="Gene3D" id="3.30.1330.60">
    <property type="entry name" value="OmpA-like domain"/>
    <property type="match status" value="1"/>
</dbReference>
<accession>A0A0M3US05</accession>
<dbReference type="InterPro" id="IPR036737">
    <property type="entry name" value="OmpA-like_sf"/>
</dbReference>
<dbReference type="SUPFAM" id="SSF103088">
    <property type="entry name" value="OmpA-like"/>
    <property type="match status" value="1"/>
</dbReference>
<proteinExistence type="predicted"/>
<name>A0A0M3US05_9FUSO</name>
<comment type="subcellular location">
    <subcellularLocation>
        <location evidence="1">Cell outer membrane</location>
    </subcellularLocation>
</comment>
<dbReference type="PRINTS" id="PR01021">
    <property type="entry name" value="OMPADOMAIN"/>
</dbReference>
<reference evidence="7 8" key="1">
    <citation type="submission" date="2015-09" db="EMBL/GenBank/DDBJ databases">
        <authorList>
            <person name="Jackson K.R."/>
            <person name="Lunt B.L."/>
            <person name="Fisher J.N.B."/>
            <person name="Gardner A.V."/>
            <person name="Bailey M.E."/>
            <person name="Deus L.M."/>
            <person name="Earl A.S."/>
            <person name="Gibby P.D."/>
            <person name="Hartmann K.A."/>
            <person name="Liu J.E."/>
            <person name="Manci A.M."/>
            <person name="Nielsen D.A."/>
            <person name="Solomon M.B."/>
            <person name="Breakwell D.P."/>
            <person name="Burnett S.H."/>
            <person name="Grose J.H."/>
        </authorList>
    </citation>
    <scope>NUCLEOTIDE SEQUENCE [LARGE SCALE GENOMIC DNA]</scope>
    <source>
        <strain evidence="7 8">KCOM 1279</strain>
    </source>
</reference>
<dbReference type="EMBL" id="CP012713">
    <property type="protein sequence ID" value="ALF17223.1"/>
    <property type="molecule type" value="Genomic_DNA"/>
</dbReference>
<evidence type="ECO:0000259" key="6">
    <source>
        <dbReference type="PROSITE" id="PS51123"/>
    </source>
</evidence>
<dbReference type="AlphaFoldDB" id="A0A0M3US05"/>
<dbReference type="InterPro" id="IPR050330">
    <property type="entry name" value="Bact_OuterMem_StrucFunc"/>
</dbReference>
<organism evidence="7">
    <name type="scientific">Fusobacterium animalis</name>
    <dbReference type="NCBI Taxonomy" id="76859"/>
    <lineage>
        <taxon>Bacteria</taxon>
        <taxon>Fusobacteriati</taxon>
        <taxon>Fusobacteriota</taxon>
        <taxon>Fusobacteriia</taxon>
        <taxon>Fusobacteriales</taxon>
        <taxon>Fusobacteriaceae</taxon>
        <taxon>Fusobacterium</taxon>
    </lineage>
</organism>